<comment type="caution">
    <text evidence="2">The sequence shown here is derived from an EMBL/GenBank/DDBJ whole genome shotgun (WGS) entry which is preliminary data.</text>
</comment>
<sequence>MAETVKKAKAPAKPRKTTASAKAKTKAAVEEVKAVTPSHREIAQLAHNFWAERGWQDGYAEQDWLRAEQELMGRAS</sequence>
<proteinExistence type="predicted"/>
<evidence type="ECO:0000313" key="3">
    <source>
        <dbReference type="Proteomes" id="UP000269669"/>
    </source>
</evidence>
<evidence type="ECO:0000256" key="1">
    <source>
        <dbReference type="SAM" id="MobiDB-lite"/>
    </source>
</evidence>
<accession>A0A3R9QJ44</accession>
<dbReference type="Pfam" id="PF11154">
    <property type="entry name" value="DUF2934"/>
    <property type="match status" value="1"/>
</dbReference>
<keyword evidence="3" id="KW-1185">Reference proteome</keyword>
<reference evidence="2 3" key="1">
    <citation type="submission" date="2018-12" db="EMBL/GenBank/DDBJ databases">
        <title>Sequencing of bacterial isolates from soil warming experiment in Harvard Forest, Massachusetts, USA.</title>
        <authorList>
            <person name="Deangelis K."/>
        </authorList>
    </citation>
    <scope>NUCLEOTIDE SEQUENCE [LARGE SCALE GENOMIC DNA]</scope>
    <source>
        <strain evidence="2 3">EB153</strain>
    </source>
</reference>
<dbReference type="EMBL" id="RSDW01000001">
    <property type="protein sequence ID" value="RSL17740.1"/>
    <property type="molecule type" value="Genomic_DNA"/>
</dbReference>
<name>A0A3R9QJ44_9BACT</name>
<dbReference type="RefSeq" id="WP_185827202.1">
    <property type="nucleotide sequence ID" value="NZ_RSDW01000001.1"/>
</dbReference>
<feature type="compositionally biased region" description="Basic residues" evidence="1">
    <location>
        <begin position="7"/>
        <end position="16"/>
    </location>
</feature>
<dbReference type="Proteomes" id="UP000269669">
    <property type="component" value="Unassembled WGS sequence"/>
</dbReference>
<organism evidence="2 3">
    <name type="scientific">Edaphobacter aggregans</name>
    <dbReference type="NCBI Taxonomy" id="570835"/>
    <lineage>
        <taxon>Bacteria</taxon>
        <taxon>Pseudomonadati</taxon>
        <taxon>Acidobacteriota</taxon>
        <taxon>Terriglobia</taxon>
        <taxon>Terriglobales</taxon>
        <taxon>Acidobacteriaceae</taxon>
        <taxon>Edaphobacter</taxon>
    </lineage>
</organism>
<evidence type="ECO:0000313" key="2">
    <source>
        <dbReference type="EMBL" id="RSL17740.1"/>
    </source>
</evidence>
<protein>
    <submittedName>
        <fullName evidence="2">DUF2934 family protein</fullName>
    </submittedName>
</protein>
<gene>
    <name evidence="2" type="ORF">EDE15_3284</name>
</gene>
<dbReference type="AlphaFoldDB" id="A0A3R9QJ44"/>
<feature type="region of interest" description="Disordered" evidence="1">
    <location>
        <begin position="1"/>
        <end position="25"/>
    </location>
</feature>
<dbReference type="InterPro" id="IPR021327">
    <property type="entry name" value="DUF2934"/>
</dbReference>